<evidence type="ECO:0000313" key="12">
    <source>
        <dbReference type="WBParaSite" id="PgR015_g032_t03"/>
    </source>
</evidence>
<dbReference type="PANTHER" id="PTHR10153">
    <property type="entry name" value="SMALL CONDUCTANCE CALCIUM-ACTIVATED POTASSIUM CHANNEL"/>
    <property type="match status" value="1"/>
</dbReference>
<evidence type="ECO:0000256" key="5">
    <source>
        <dbReference type="ARBA" id="ARBA00023065"/>
    </source>
</evidence>
<feature type="transmembrane region" description="Helical" evidence="9">
    <location>
        <begin position="259"/>
        <end position="281"/>
    </location>
</feature>
<accession>A0A915AUE5</accession>
<comment type="subcellular location">
    <subcellularLocation>
        <location evidence="1">Membrane</location>
        <topology evidence="1">Multi-pass membrane protein</topology>
    </subcellularLocation>
</comment>
<feature type="compositionally biased region" description="Polar residues" evidence="8">
    <location>
        <begin position="1"/>
        <end position="30"/>
    </location>
</feature>
<dbReference type="SUPFAM" id="SSF81324">
    <property type="entry name" value="Voltage-gated potassium channels"/>
    <property type="match status" value="1"/>
</dbReference>
<dbReference type="Pfam" id="PF07885">
    <property type="entry name" value="Ion_trans_2"/>
    <property type="match status" value="1"/>
</dbReference>
<keyword evidence="7" id="KW-0407">Ion channel</keyword>
<dbReference type="Gene3D" id="1.10.287.70">
    <property type="match status" value="2"/>
</dbReference>
<evidence type="ECO:0000256" key="3">
    <source>
        <dbReference type="ARBA" id="ARBA00022692"/>
    </source>
</evidence>
<feature type="transmembrane region" description="Helical" evidence="9">
    <location>
        <begin position="293"/>
        <end position="313"/>
    </location>
</feature>
<evidence type="ECO:0000256" key="7">
    <source>
        <dbReference type="ARBA" id="ARBA00023303"/>
    </source>
</evidence>
<dbReference type="Pfam" id="PF03530">
    <property type="entry name" value="SK_channel"/>
    <property type="match status" value="1"/>
</dbReference>
<dbReference type="GO" id="GO:0016020">
    <property type="term" value="C:membrane"/>
    <property type="evidence" value="ECO:0007669"/>
    <property type="project" value="UniProtKB-SubCell"/>
</dbReference>
<keyword evidence="4 9" id="KW-1133">Transmembrane helix</keyword>
<keyword evidence="2" id="KW-0813">Transport</keyword>
<evidence type="ECO:0000256" key="9">
    <source>
        <dbReference type="SAM" id="Phobius"/>
    </source>
</evidence>
<keyword evidence="5" id="KW-0406">Ion transport</keyword>
<sequence>MDSTSMVASSSTNKAGTVPQQQLSLCTTPSPARVRPISNNVLSMDSAVYHRYLLDRRKSFRLRGSLGPTVASAPSVELEDYRTPKPVVSDIKNGKSFDFGGAGANALNASDNNALIKVSTDFLRLNGSRQQFRNLLSARKKLGTMPPAYTRIDISHESIDSNGTLRHQGPMITVEDTGSQLKITRNKSSTTSSAFDSQKSSIDKGFHAFGNGANHLSFERLKRNNSRYGVPIDGSAAKLTYRIRSERLKDRVQINDRCLALAVLGIMVMVIDSEITGQMLFGISKSHPVSLMLRALVTFSTVLLVLHIVHYHVNEVKLEMVDCGADDWRVVLSFDRISLFISEIVLCSICPLPGTGNLCWTFMESSRIHRHVTSKEVPLDVVLSLLMLGRVYLIGRFMVLHSKQFQDASTRTLAALNRIQVNFSFVMKTVLDQEPIRFLTAFTLIFWATTAWTFVQCERYGRDESPSIMYSNAMWFIAITFMLNGYGDIVPQTHCGRIIAILVGVVGAIVSSILIAVISRKILLSQGQRNVNNFMDDSRLTRQHKHAAACVLQHTWHIHKCLQNSDTINDCTLREHQRKFLKSIHYFRHVKNKMRVFNELSSTSLHQVSRLVSEMHSSMQRLVSAQEEMRAQVEVLQRAMRNHFTHHGSQQNHAANAYRGGILIDNTGKVSLMNIQRSSQDYRL</sequence>
<dbReference type="WBParaSite" id="PgR015_g032_t03">
    <property type="protein sequence ID" value="PgR015_g032_t03"/>
    <property type="gene ID" value="PgR015_g032"/>
</dbReference>
<dbReference type="SMART" id="SM01053">
    <property type="entry name" value="CaMBD"/>
    <property type="match status" value="1"/>
</dbReference>
<evidence type="ECO:0000313" key="11">
    <source>
        <dbReference type="Proteomes" id="UP000887569"/>
    </source>
</evidence>
<feature type="domain" description="Calmodulin-binding" evidence="10">
    <location>
        <begin position="537"/>
        <end position="618"/>
    </location>
</feature>
<dbReference type="Pfam" id="PF02888">
    <property type="entry name" value="CaMBD"/>
    <property type="match status" value="1"/>
</dbReference>
<keyword evidence="6 9" id="KW-0472">Membrane</keyword>
<dbReference type="GO" id="GO:0016286">
    <property type="term" value="F:small conductance calcium-activated potassium channel activity"/>
    <property type="evidence" value="ECO:0007669"/>
    <property type="project" value="InterPro"/>
</dbReference>
<evidence type="ECO:0000256" key="4">
    <source>
        <dbReference type="ARBA" id="ARBA00022989"/>
    </source>
</evidence>
<proteinExistence type="predicted"/>
<feature type="transmembrane region" description="Helical" evidence="9">
    <location>
        <begin position="381"/>
        <end position="399"/>
    </location>
</feature>
<evidence type="ECO:0000256" key="1">
    <source>
        <dbReference type="ARBA" id="ARBA00004141"/>
    </source>
</evidence>
<dbReference type="InterPro" id="IPR015449">
    <property type="entry name" value="K_chnl_Ca-activ_SK"/>
</dbReference>
<protein>
    <submittedName>
        <fullName evidence="12">Calmodulin-binding domain-containing protein</fullName>
    </submittedName>
</protein>
<evidence type="ECO:0000256" key="2">
    <source>
        <dbReference type="ARBA" id="ARBA00022448"/>
    </source>
</evidence>
<evidence type="ECO:0000259" key="10">
    <source>
        <dbReference type="SMART" id="SM01053"/>
    </source>
</evidence>
<evidence type="ECO:0000256" key="6">
    <source>
        <dbReference type="ARBA" id="ARBA00023136"/>
    </source>
</evidence>
<evidence type="ECO:0000256" key="8">
    <source>
        <dbReference type="SAM" id="MobiDB-lite"/>
    </source>
</evidence>
<name>A0A915AUE5_PARUN</name>
<feature type="transmembrane region" description="Helical" evidence="9">
    <location>
        <begin position="498"/>
        <end position="519"/>
    </location>
</feature>
<dbReference type="SUPFAM" id="SSF81327">
    <property type="entry name" value="Small-conductance potassium channel"/>
    <property type="match status" value="1"/>
</dbReference>
<dbReference type="InterPro" id="IPR013099">
    <property type="entry name" value="K_chnl_dom"/>
</dbReference>
<dbReference type="Proteomes" id="UP000887569">
    <property type="component" value="Unplaced"/>
</dbReference>
<reference evidence="12" key="1">
    <citation type="submission" date="2022-11" db="UniProtKB">
        <authorList>
            <consortium name="WormBaseParasite"/>
        </authorList>
    </citation>
    <scope>IDENTIFICATION</scope>
</reference>
<keyword evidence="11" id="KW-1185">Reference proteome</keyword>
<feature type="transmembrane region" description="Helical" evidence="9">
    <location>
        <begin position="436"/>
        <end position="455"/>
    </location>
</feature>
<keyword evidence="3 9" id="KW-0812">Transmembrane</keyword>
<organism evidence="11 12">
    <name type="scientific">Parascaris univalens</name>
    <name type="common">Nematode worm</name>
    <dbReference type="NCBI Taxonomy" id="6257"/>
    <lineage>
        <taxon>Eukaryota</taxon>
        <taxon>Metazoa</taxon>
        <taxon>Ecdysozoa</taxon>
        <taxon>Nematoda</taxon>
        <taxon>Chromadorea</taxon>
        <taxon>Rhabditida</taxon>
        <taxon>Spirurina</taxon>
        <taxon>Ascaridomorpha</taxon>
        <taxon>Ascaridoidea</taxon>
        <taxon>Ascarididae</taxon>
        <taxon>Parascaris</taxon>
    </lineage>
</organism>
<dbReference type="InterPro" id="IPR004178">
    <property type="entry name" value="CaM-bd_dom"/>
</dbReference>
<feature type="transmembrane region" description="Helical" evidence="9">
    <location>
        <begin position="467"/>
        <end position="486"/>
    </location>
</feature>
<dbReference type="InterPro" id="IPR036122">
    <property type="entry name" value="CaM-bd_dom_sf"/>
</dbReference>
<dbReference type="GO" id="GO:0005516">
    <property type="term" value="F:calmodulin binding"/>
    <property type="evidence" value="ECO:0007669"/>
    <property type="project" value="InterPro"/>
</dbReference>
<dbReference type="AlphaFoldDB" id="A0A915AUE5"/>
<feature type="region of interest" description="Disordered" evidence="8">
    <location>
        <begin position="1"/>
        <end position="31"/>
    </location>
</feature>